<dbReference type="InterPro" id="IPR036436">
    <property type="entry name" value="Disintegrin_dom_sf"/>
</dbReference>
<dbReference type="PANTHER" id="PTHR45702">
    <property type="entry name" value="ADAM10/ADAM17 METALLOPEPTIDASE FAMILY MEMBER"/>
    <property type="match status" value="1"/>
</dbReference>
<name>A0ABD1IPT8_9TELE</name>
<keyword evidence="6" id="KW-1015">Disulfide bond</keyword>
<keyword evidence="14" id="KW-1185">Reference proteome</keyword>
<keyword evidence="5" id="KW-0729">SH3-binding</keyword>
<dbReference type="PROSITE" id="PS50215">
    <property type="entry name" value="ADAM_MEPRO"/>
    <property type="match status" value="1"/>
</dbReference>
<dbReference type="InterPro" id="IPR001762">
    <property type="entry name" value="Disintegrin_dom"/>
</dbReference>
<dbReference type="SUPFAM" id="SSF57552">
    <property type="entry name" value="Blood coagulation inhibitor (disintegrin)"/>
    <property type="match status" value="1"/>
</dbReference>
<feature type="binding site" evidence="8">
    <location>
        <position position="406"/>
    </location>
    <ligand>
        <name>Zn(2+)</name>
        <dbReference type="ChEBI" id="CHEBI:29105"/>
        <note>catalytic</note>
    </ligand>
</feature>
<protein>
    <recommendedName>
        <fullName evidence="3">Disintegrin and metalloproteinase domain-containing protein 10</fullName>
        <ecNumber evidence="2">3.4.24.81</ecNumber>
    </recommendedName>
    <alternativeName>
        <fullName evidence="7">Kuzbanian protein homolog</fullName>
    </alternativeName>
</protein>
<evidence type="ECO:0000259" key="11">
    <source>
        <dbReference type="PROSITE" id="PS50214"/>
    </source>
</evidence>
<keyword evidence="10" id="KW-1133">Transmembrane helix</keyword>
<evidence type="ECO:0000256" key="10">
    <source>
        <dbReference type="SAM" id="Phobius"/>
    </source>
</evidence>
<keyword evidence="10" id="KW-0472">Membrane</keyword>
<evidence type="ECO:0000313" key="14">
    <source>
        <dbReference type="Proteomes" id="UP001591681"/>
    </source>
</evidence>
<dbReference type="PROSITE" id="PS50214">
    <property type="entry name" value="DISINTEGRIN_2"/>
    <property type="match status" value="1"/>
</dbReference>
<dbReference type="InterPro" id="IPR002870">
    <property type="entry name" value="Peptidase_M12B_N"/>
</dbReference>
<dbReference type="Pfam" id="PF13688">
    <property type="entry name" value="Reprolysin_5"/>
    <property type="match status" value="1"/>
</dbReference>
<dbReference type="EMBL" id="JBHFQA010000024">
    <property type="protein sequence ID" value="KAL2077030.1"/>
    <property type="molecule type" value="Genomic_DNA"/>
</dbReference>
<feature type="active site" evidence="8">
    <location>
        <position position="407"/>
    </location>
</feature>
<evidence type="ECO:0000256" key="1">
    <source>
        <dbReference type="ARBA" id="ARBA00001809"/>
    </source>
</evidence>
<feature type="transmembrane region" description="Helical" evidence="10">
    <location>
        <begin position="695"/>
        <end position="715"/>
    </location>
</feature>
<keyword evidence="8" id="KW-0479">Metal-binding</keyword>
<comment type="caution">
    <text evidence="13">The sequence shown here is derived from an EMBL/GenBank/DDBJ whole genome shotgun (WGS) entry which is preliminary data.</text>
</comment>
<organism evidence="13 14">
    <name type="scientific">Coilia grayii</name>
    <name type="common">Gray's grenadier anchovy</name>
    <dbReference type="NCBI Taxonomy" id="363190"/>
    <lineage>
        <taxon>Eukaryota</taxon>
        <taxon>Metazoa</taxon>
        <taxon>Chordata</taxon>
        <taxon>Craniata</taxon>
        <taxon>Vertebrata</taxon>
        <taxon>Euteleostomi</taxon>
        <taxon>Actinopterygii</taxon>
        <taxon>Neopterygii</taxon>
        <taxon>Teleostei</taxon>
        <taxon>Clupei</taxon>
        <taxon>Clupeiformes</taxon>
        <taxon>Clupeoidei</taxon>
        <taxon>Engraulidae</taxon>
        <taxon>Coilinae</taxon>
        <taxon>Coilia</taxon>
    </lineage>
</organism>
<dbReference type="Gene3D" id="4.10.70.10">
    <property type="entry name" value="Disintegrin domain"/>
    <property type="match status" value="1"/>
</dbReference>
<evidence type="ECO:0000256" key="2">
    <source>
        <dbReference type="ARBA" id="ARBA00012332"/>
    </source>
</evidence>
<proteinExistence type="predicted"/>
<evidence type="ECO:0000256" key="6">
    <source>
        <dbReference type="ARBA" id="ARBA00023157"/>
    </source>
</evidence>
<comment type="catalytic activity">
    <reaction evidence="1">
        <text>Endopeptidase of broad specificity.</text>
        <dbReference type="EC" id="3.4.24.81"/>
    </reaction>
</comment>
<dbReference type="SUPFAM" id="SSF55486">
    <property type="entry name" value="Metalloproteases ('zincins'), catalytic domain"/>
    <property type="match status" value="1"/>
</dbReference>
<feature type="region of interest" description="Disordered" evidence="9">
    <location>
        <begin position="723"/>
        <end position="776"/>
    </location>
</feature>
<evidence type="ECO:0000256" key="8">
    <source>
        <dbReference type="PROSITE-ProRule" id="PRU00276"/>
    </source>
</evidence>
<dbReference type="GO" id="GO:0046872">
    <property type="term" value="F:metal ion binding"/>
    <property type="evidence" value="ECO:0007669"/>
    <property type="project" value="UniProtKB-KW"/>
</dbReference>
<dbReference type="Pfam" id="PF01562">
    <property type="entry name" value="Pep_M12B_propep"/>
    <property type="match status" value="1"/>
</dbReference>
<evidence type="ECO:0000256" key="5">
    <source>
        <dbReference type="ARBA" id="ARBA00023036"/>
    </source>
</evidence>
<evidence type="ECO:0000256" key="9">
    <source>
        <dbReference type="SAM" id="MobiDB-lite"/>
    </source>
</evidence>
<keyword evidence="4" id="KW-0165">Cleavage on pair of basic residues</keyword>
<keyword evidence="8" id="KW-0862">Zinc</keyword>
<dbReference type="PANTHER" id="PTHR45702:SF4">
    <property type="entry name" value="DISINTEGRIN AND METALLOPROTEINASE DOMAIN-CONTAINING PROTEIN 10"/>
    <property type="match status" value="1"/>
</dbReference>
<dbReference type="InterPro" id="IPR001590">
    <property type="entry name" value="Peptidase_M12B"/>
</dbReference>
<dbReference type="GO" id="GO:0017124">
    <property type="term" value="F:SH3 domain binding"/>
    <property type="evidence" value="ECO:0007669"/>
    <property type="project" value="UniProtKB-KW"/>
</dbReference>
<evidence type="ECO:0000313" key="13">
    <source>
        <dbReference type="EMBL" id="KAL2077030.1"/>
    </source>
</evidence>
<dbReference type="AlphaFoldDB" id="A0ABD1IPT8"/>
<keyword evidence="10" id="KW-0812">Transmembrane</keyword>
<dbReference type="InterPro" id="IPR051489">
    <property type="entry name" value="ADAM_Metalloproteinase"/>
</dbReference>
<dbReference type="Gene3D" id="3.40.390.10">
    <property type="entry name" value="Collagenase (Catalytic Domain)"/>
    <property type="match status" value="1"/>
</dbReference>
<dbReference type="Pfam" id="PF21299">
    <property type="entry name" value="ADAM10_Cys-rich"/>
    <property type="match status" value="1"/>
</dbReference>
<accession>A0ABD1IPT8</accession>
<gene>
    <name evidence="13" type="ORF">ACEWY4_026534</name>
</gene>
<evidence type="ECO:0000256" key="7">
    <source>
        <dbReference type="ARBA" id="ARBA00032724"/>
    </source>
</evidence>
<feature type="binding site" evidence="8">
    <location>
        <position position="410"/>
    </location>
    <ligand>
        <name>Zn(2+)</name>
        <dbReference type="ChEBI" id="CHEBI:29105"/>
        <note>catalytic</note>
    </ligand>
</feature>
<dbReference type="InterPro" id="IPR024079">
    <property type="entry name" value="MetalloPept_cat_dom_sf"/>
</dbReference>
<dbReference type="InterPro" id="IPR049038">
    <property type="entry name" value="ADAM10_Cys-rich"/>
</dbReference>
<feature type="binding site" evidence="8">
    <location>
        <position position="416"/>
    </location>
    <ligand>
        <name>Zn(2+)</name>
        <dbReference type="ChEBI" id="CHEBI:29105"/>
        <note>catalytic</note>
    </ligand>
</feature>
<feature type="region of interest" description="Disordered" evidence="9">
    <location>
        <begin position="211"/>
        <end position="231"/>
    </location>
</feature>
<evidence type="ECO:0000256" key="3">
    <source>
        <dbReference type="ARBA" id="ARBA00020518"/>
    </source>
</evidence>
<feature type="compositionally biased region" description="Low complexity" evidence="9">
    <location>
        <begin position="745"/>
        <end position="758"/>
    </location>
</feature>
<evidence type="ECO:0000259" key="12">
    <source>
        <dbReference type="PROSITE" id="PS50215"/>
    </source>
</evidence>
<feature type="domain" description="Peptidase M12B" evidence="12">
    <location>
        <begin position="243"/>
        <end position="442"/>
    </location>
</feature>
<dbReference type="Proteomes" id="UP001591681">
    <property type="component" value="Unassembled WGS sequence"/>
</dbReference>
<dbReference type="SMART" id="SM00050">
    <property type="entry name" value="DISIN"/>
    <property type="match status" value="1"/>
</dbReference>
<dbReference type="FunFam" id="3.40.390.10:FF:000011">
    <property type="entry name" value="Disintegrin and metalloproteinase domain-containing protein 10"/>
    <property type="match status" value="1"/>
</dbReference>
<dbReference type="EC" id="3.4.24.81" evidence="2"/>
<comment type="caution">
    <text evidence="8">Lacks conserved residue(s) required for the propagation of feature annotation.</text>
</comment>
<feature type="domain" description="Disintegrin" evidence="11">
    <location>
        <begin position="487"/>
        <end position="569"/>
    </location>
</feature>
<sequence>MEVHMGVCFRAKMEVHMGVCFRARMKVHMGVCFRAKMEVHVGVCQLGRPLNQYIQHYEGLSYSTEALHSRHQRAKRALTHQDTHVHLDFHAHGRHFNLRMRRDTALFAPDLKVEVSGEEVPYDTSHIYTGELHGEEGSVTHGSIVDGVFEGFIRSHHGTFYVEPTHRYLRDPTLPYHSVIYHEDDIHYPHKYGAEGGCADESVLQRMKKYQASAVEEPDQHEDERSDGPVILRKRRAASKEKNTCQLYIQTDHLFFKYYGTREAVIAQISSHVKAIDSIYQSTDFQGIRNISFMVKRIRINTTDDIKEKSNPFRFSNIGVEKFLELNSEQNHDDYCLAYVFTDRDFDDGVLGLAWVGAPSGSSGGICERSKLYSDGKRKSLNTGIITVQNYASHVPPKVSHITFAHEVGHNFGSPHDSGAECTPGEAKLQDKKERGNFIMYARHLRRQTQQQQVLPLQHPQHHTGAGEEEGQLLRRVWPAHLWQWDVEKGEECDCGYSDQCDDQCCHDANQPEGTKCKLKPGAACRAPAARRSVRQGNTEYCKEESECANKGKCSGQSAQCPTPEPKANFTICHSQTQVCINGVCSGSICSKYNLEVCTCASQEGTDEMAELCHVCCMEKNKPDTCSSTSSERWKQFFQSKVITLQPGSPCNDFRGYCDVFMRCRLVDADGPLARLKKAIFNPELYENIAEWIVAHWWAVLLMGIALIMLMAGFIKICSVHTPSSNPKLPPAKALPGTLKRRQRAQQAQAQTQPQRVRGQPREAYQMGHLRPHSGR</sequence>
<reference evidence="13 14" key="1">
    <citation type="submission" date="2024-09" db="EMBL/GenBank/DDBJ databases">
        <title>A chromosome-level genome assembly of Gray's grenadier anchovy, Coilia grayii.</title>
        <authorList>
            <person name="Fu Z."/>
        </authorList>
    </citation>
    <scope>NUCLEOTIDE SEQUENCE [LARGE SCALE GENOMIC DNA]</scope>
    <source>
        <strain evidence="13">G4</strain>
        <tissue evidence="13">Muscle</tissue>
    </source>
</reference>
<evidence type="ECO:0000256" key="4">
    <source>
        <dbReference type="ARBA" id="ARBA00022685"/>
    </source>
</evidence>